<dbReference type="OrthoDB" id="10329902at2759"/>
<dbReference type="AlphaFoldDB" id="A0A0L0BVE4"/>
<comment type="caution">
    <text evidence="2">The sequence shown here is derived from an EMBL/GenBank/DDBJ whole genome shotgun (WGS) entry which is preliminary data.</text>
</comment>
<feature type="signal peptide" evidence="1">
    <location>
        <begin position="1"/>
        <end position="17"/>
    </location>
</feature>
<evidence type="ECO:0000313" key="3">
    <source>
        <dbReference type="Proteomes" id="UP000037069"/>
    </source>
</evidence>
<dbReference type="EMBL" id="JRES01001274">
    <property type="protein sequence ID" value="KNC24035.1"/>
    <property type="molecule type" value="Genomic_DNA"/>
</dbReference>
<proteinExistence type="predicted"/>
<name>A0A0L0BVE4_LUCCU</name>
<evidence type="ECO:0008006" key="4">
    <source>
        <dbReference type="Google" id="ProtNLM"/>
    </source>
</evidence>
<reference evidence="2 3" key="1">
    <citation type="journal article" date="2015" name="Nat. Commun.">
        <title>Lucilia cuprina genome unlocks parasitic fly biology to underpin future interventions.</title>
        <authorList>
            <person name="Anstead C.A."/>
            <person name="Korhonen P.K."/>
            <person name="Young N.D."/>
            <person name="Hall R.S."/>
            <person name="Jex A.R."/>
            <person name="Murali S.C."/>
            <person name="Hughes D.S."/>
            <person name="Lee S.F."/>
            <person name="Perry T."/>
            <person name="Stroehlein A.J."/>
            <person name="Ansell B.R."/>
            <person name="Breugelmans B."/>
            <person name="Hofmann A."/>
            <person name="Qu J."/>
            <person name="Dugan S."/>
            <person name="Lee S.L."/>
            <person name="Chao H."/>
            <person name="Dinh H."/>
            <person name="Han Y."/>
            <person name="Doddapaneni H.V."/>
            <person name="Worley K.C."/>
            <person name="Muzny D.M."/>
            <person name="Ioannidis P."/>
            <person name="Waterhouse R.M."/>
            <person name="Zdobnov E.M."/>
            <person name="James P.J."/>
            <person name="Bagnall N.H."/>
            <person name="Kotze A.C."/>
            <person name="Gibbs R.A."/>
            <person name="Richards S."/>
            <person name="Batterham P."/>
            <person name="Gasser R.B."/>
        </authorList>
    </citation>
    <scope>NUCLEOTIDE SEQUENCE [LARGE SCALE GENOMIC DNA]</scope>
    <source>
        <strain evidence="2 3">LS</strain>
        <tissue evidence="2">Full body</tissue>
    </source>
</reference>
<keyword evidence="1" id="KW-0732">Signal</keyword>
<keyword evidence="3" id="KW-1185">Reference proteome</keyword>
<organism evidence="2 3">
    <name type="scientific">Lucilia cuprina</name>
    <name type="common">Green bottle fly</name>
    <name type="synonym">Australian sheep blowfly</name>
    <dbReference type="NCBI Taxonomy" id="7375"/>
    <lineage>
        <taxon>Eukaryota</taxon>
        <taxon>Metazoa</taxon>
        <taxon>Ecdysozoa</taxon>
        <taxon>Arthropoda</taxon>
        <taxon>Hexapoda</taxon>
        <taxon>Insecta</taxon>
        <taxon>Pterygota</taxon>
        <taxon>Neoptera</taxon>
        <taxon>Endopterygota</taxon>
        <taxon>Diptera</taxon>
        <taxon>Brachycera</taxon>
        <taxon>Muscomorpha</taxon>
        <taxon>Oestroidea</taxon>
        <taxon>Calliphoridae</taxon>
        <taxon>Luciliinae</taxon>
        <taxon>Lucilia</taxon>
    </lineage>
</organism>
<accession>A0A0L0BVE4</accession>
<sequence length="131" mass="14954">MSLKYIVMCCLLQQVLSQELNDNCRFGPDELERSAVHDLHTAKEKCDEEFGQCFSEENDNAENGKCSEEHNNCIDMILHAYEDAIKDSEYSMKLFSESLSNIDESCNALCKYDLVFTNLVEEGVLCGLYRS</sequence>
<protein>
    <recommendedName>
        <fullName evidence="4">Protein TsetseEP domain-containing protein</fullName>
    </recommendedName>
</protein>
<dbReference type="Proteomes" id="UP000037069">
    <property type="component" value="Unassembled WGS sequence"/>
</dbReference>
<gene>
    <name evidence="2" type="ORF">FF38_04676</name>
</gene>
<evidence type="ECO:0000256" key="1">
    <source>
        <dbReference type="SAM" id="SignalP"/>
    </source>
</evidence>
<feature type="chain" id="PRO_5005535135" description="Protein TsetseEP domain-containing protein" evidence="1">
    <location>
        <begin position="18"/>
        <end position="131"/>
    </location>
</feature>
<evidence type="ECO:0000313" key="2">
    <source>
        <dbReference type="EMBL" id="KNC24035.1"/>
    </source>
</evidence>